<dbReference type="InterPro" id="IPR036390">
    <property type="entry name" value="WH_DNA-bd_sf"/>
</dbReference>
<proteinExistence type="inferred from homology"/>
<reference evidence="6 7" key="1">
    <citation type="journal article" date="2024" name="Chem. Sci.">
        <title>Discovery of megapolipeptins by genome mining of a Burkholderiales bacteria collection.</title>
        <authorList>
            <person name="Paulo B.S."/>
            <person name="Recchia M.J.J."/>
            <person name="Lee S."/>
            <person name="Fergusson C.H."/>
            <person name="Romanowski S.B."/>
            <person name="Hernandez A."/>
            <person name="Krull N."/>
            <person name="Liu D.Y."/>
            <person name="Cavanagh H."/>
            <person name="Bos A."/>
            <person name="Gray C.A."/>
            <person name="Murphy B.T."/>
            <person name="Linington R.G."/>
            <person name="Eustaquio A.S."/>
        </authorList>
    </citation>
    <scope>NUCLEOTIDE SEQUENCE [LARGE SCALE GENOMIC DNA]</scope>
    <source>
        <strain evidence="6 7">RL21-008-BIB-B</strain>
    </source>
</reference>
<dbReference type="Proteomes" id="UP001629214">
    <property type="component" value="Unassembled WGS sequence"/>
</dbReference>
<dbReference type="Pfam" id="PF03466">
    <property type="entry name" value="LysR_substrate"/>
    <property type="match status" value="1"/>
</dbReference>
<accession>A0ABW8Z1H2</accession>
<evidence type="ECO:0000313" key="6">
    <source>
        <dbReference type="EMBL" id="MFL9876957.1"/>
    </source>
</evidence>
<dbReference type="PROSITE" id="PS50931">
    <property type="entry name" value="HTH_LYSR"/>
    <property type="match status" value="1"/>
</dbReference>
<protein>
    <submittedName>
        <fullName evidence="6">LysR family transcriptional regulator</fullName>
    </submittedName>
</protein>
<name>A0ABW8Z1H2_9BURK</name>
<dbReference type="InterPro" id="IPR036388">
    <property type="entry name" value="WH-like_DNA-bd_sf"/>
</dbReference>
<dbReference type="RefSeq" id="WP_408164873.1">
    <property type="nucleotide sequence ID" value="NZ_JAQQFR010000001.1"/>
</dbReference>
<keyword evidence="3" id="KW-0238">DNA-binding</keyword>
<dbReference type="PANTHER" id="PTHR30126:SF98">
    <property type="entry name" value="HTH-TYPE TRANSCRIPTIONAL ACTIVATOR BAUR"/>
    <property type="match status" value="1"/>
</dbReference>
<dbReference type="CDD" id="cd05466">
    <property type="entry name" value="PBP2_LTTR_substrate"/>
    <property type="match status" value="1"/>
</dbReference>
<keyword evidence="4" id="KW-0804">Transcription</keyword>
<dbReference type="InterPro" id="IPR000847">
    <property type="entry name" value="LysR_HTH_N"/>
</dbReference>
<dbReference type="SUPFAM" id="SSF53850">
    <property type="entry name" value="Periplasmic binding protein-like II"/>
    <property type="match status" value="1"/>
</dbReference>
<dbReference type="EMBL" id="JAQQFR010000001">
    <property type="protein sequence ID" value="MFL9876957.1"/>
    <property type="molecule type" value="Genomic_DNA"/>
</dbReference>
<gene>
    <name evidence="6" type="ORF">PQR63_01080</name>
</gene>
<dbReference type="Gene3D" id="3.40.190.290">
    <property type="match status" value="1"/>
</dbReference>
<dbReference type="PANTHER" id="PTHR30126">
    <property type="entry name" value="HTH-TYPE TRANSCRIPTIONAL REGULATOR"/>
    <property type="match status" value="1"/>
</dbReference>
<dbReference type="Pfam" id="PF00126">
    <property type="entry name" value="HTH_1"/>
    <property type="match status" value="1"/>
</dbReference>
<evidence type="ECO:0000256" key="3">
    <source>
        <dbReference type="ARBA" id="ARBA00023125"/>
    </source>
</evidence>
<evidence type="ECO:0000259" key="5">
    <source>
        <dbReference type="PROSITE" id="PS50931"/>
    </source>
</evidence>
<comment type="caution">
    <text evidence="6">The sequence shown here is derived from an EMBL/GenBank/DDBJ whole genome shotgun (WGS) entry which is preliminary data.</text>
</comment>
<dbReference type="InterPro" id="IPR005119">
    <property type="entry name" value="LysR_subst-bd"/>
</dbReference>
<comment type="similarity">
    <text evidence="1">Belongs to the LysR transcriptional regulatory family.</text>
</comment>
<evidence type="ECO:0000256" key="2">
    <source>
        <dbReference type="ARBA" id="ARBA00023015"/>
    </source>
</evidence>
<evidence type="ECO:0000256" key="4">
    <source>
        <dbReference type="ARBA" id="ARBA00023163"/>
    </source>
</evidence>
<keyword evidence="7" id="KW-1185">Reference proteome</keyword>
<feature type="domain" description="HTH lysR-type" evidence="5">
    <location>
        <begin position="8"/>
        <end position="65"/>
    </location>
</feature>
<evidence type="ECO:0000313" key="7">
    <source>
        <dbReference type="Proteomes" id="UP001629214"/>
    </source>
</evidence>
<dbReference type="SUPFAM" id="SSF46785">
    <property type="entry name" value="Winged helix' DNA-binding domain"/>
    <property type="match status" value="1"/>
</dbReference>
<evidence type="ECO:0000256" key="1">
    <source>
        <dbReference type="ARBA" id="ARBA00009437"/>
    </source>
</evidence>
<keyword evidence="2" id="KW-0805">Transcription regulation</keyword>
<organism evidence="6 7">
    <name type="scientific">Herbaspirillum rhizosphaerae</name>
    <dbReference type="NCBI Taxonomy" id="346179"/>
    <lineage>
        <taxon>Bacteria</taxon>
        <taxon>Pseudomonadati</taxon>
        <taxon>Pseudomonadota</taxon>
        <taxon>Betaproteobacteria</taxon>
        <taxon>Burkholderiales</taxon>
        <taxon>Oxalobacteraceae</taxon>
        <taxon>Herbaspirillum</taxon>
    </lineage>
</organism>
<sequence>MLNNVFDLDIRLIRVFLTVVDAHGVSAAQSKLNVGQSTISAQLSALETRLGYRLCERGRAGFRLTAKGEKFADSARRMIEALTEFGMEARNLDKKLVGRLSIGLIGHTPTHQNTRLSEVIRRFRQRDEAVRLDIVVRTPSELEEMLINGSIQVAIGYFWRRVTALQYTQLMLERQVAYCAPPHPLFYKEEEIDPEEAAGYAWAWRDYPVPPGHVPIHRRNIMAMTGNMEAMSILILSGQHLGYLPEEMGREHVARGAMKALNRTELSYEVGISVVTNRANANEPIVAAFLEDLKSVQL</sequence>
<dbReference type="Gene3D" id="1.10.10.10">
    <property type="entry name" value="Winged helix-like DNA-binding domain superfamily/Winged helix DNA-binding domain"/>
    <property type="match status" value="1"/>
</dbReference>